<protein>
    <submittedName>
        <fullName evidence="1">Uncharacterized protein</fullName>
    </submittedName>
</protein>
<dbReference type="EnsemblMetazoa" id="AATE008426-RA">
    <property type="protein sequence ID" value="AATE008426-PA.1"/>
    <property type="gene ID" value="AATE008426"/>
</dbReference>
<reference evidence="1" key="1">
    <citation type="submission" date="2022-08" db="UniProtKB">
        <authorList>
            <consortium name="EnsemblMetazoa"/>
        </authorList>
    </citation>
    <scope>IDENTIFICATION</scope>
    <source>
        <strain evidence="1">EBRO</strain>
    </source>
</reference>
<accession>A0A182IZF2</accession>
<sequence>MSYLPDDGPLNTSTAHQKPVSKKSHRVQVNIPSENVSLTEHYADKSESGQKSAQYRNLSETPHIGILTGTTAYHKAYNNTDDILKHLCVAYLCTILKPPSKWTPETFAEVVELESTIAPTKLTTTLPIQKDDKTYHIHLSSTLAKGRFNNAPQRPSKQVRLSVHQALARIQRGKAAIWTCDSHFFLIRRVQEGFYFYTMSLQGRPALMFFICHRLMVNFVQETYGCTERSKYFLSKVVLHSIEEDDLVRIVWKMKRCIGMQLEDSREAILHGNICLAGPSLERSLEIGLNVLVRAGPAQPMPRSWDNKTLNGCFKRSPNVWCAAEKIAKFLRDRNESSYSVGLYDIACRTNAIGHRQRKHFEDLVNYFLASCTALLVVGLDCCFLLWARDDFIHWFSPFRYSSLRDEPKSMQNRASFLHISNALVKTSQSLYEYLFELGVFPDHTVELLPMRVNESRRSEAPVSSEDDDSLDQEGFIISPASEKGWNSFYAPTSHSPSALRLARQMLDMVYRTAEDRCN</sequence>
<dbReference type="AlphaFoldDB" id="A0A182IZF2"/>
<name>A0A182IZF2_ANOAO</name>
<evidence type="ECO:0000313" key="1">
    <source>
        <dbReference type="EnsemblMetazoa" id="AATE008426-PA.1"/>
    </source>
</evidence>
<dbReference type="STRING" id="41427.A0A182IZF2"/>
<dbReference type="VEuPathDB" id="VectorBase:AATE008426"/>
<proteinExistence type="predicted"/>
<organism evidence="1">
    <name type="scientific">Anopheles atroparvus</name>
    <name type="common">European mosquito</name>
    <dbReference type="NCBI Taxonomy" id="41427"/>
    <lineage>
        <taxon>Eukaryota</taxon>
        <taxon>Metazoa</taxon>
        <taxon>Ecdysozoa</taxon>
        <taxon>Arthropoda</taxon>
        <taxon>Hexapoda</taxon>
        <taxon>Insecta</taxon>
        <taxon>Pterygota</taxon>
        <taxon>Neoptera</taxon>
        <taxon>Endopterygota</taxon>
        <taxon>Diptera</taxon>
        <taxon>Nematocera</taxon>
        <taxon>Culicoidea</taxon>
        <taxon>Culicidae</taxon>
        <taxon>Anophelinae</taxon>
        <taxon>Anopheles</taxon>
    </lineage>
</organism>